<accession>A0ACB9CTW9</accession>
<sequence length="242" mass="26745">MGPLVVVVVIIRLANADIYVEIDKFPKEGETIYAKTGQTLAGGKGANQAICGAMLSYPTYFVGQIRKDAHGKLILEALEGRWGSHQSFERFPTQVLPEFYLIVKSDSSGLTATPKLSSISGAKTKTSSIDASIQTSSSREADRSGELSISNVSDVENEWVEQDEPVVYYQSSSRWLEGTQTCQIQSREIWGDMWRWGGGGGGEDSSEEELSPETDFNDFRVLIYLRKCNDESYAELQSCRSV</sequence>
<reference evidence="1 2" key="2">
    <citation type="journal article" date="2022" name="Mol. Ecol. Resour.">
        <title>The genomes of chicory, endive, great burdock and yacon provide insights into Asteraceae paleo-polyploidization history and plant inulin production.</title>
        <authorList>
            <person name="Fan W."/>
            <person name="Wang S."/>
            <person name="Wang H."/>
            <person name="Wang A."/>
            <person name="Jiang F."/>
            <person name="Liu H."/>
            <person name="Zhao H."/>
            <person name="Xu D."/>
            <person name="Zhang Y."/>
        </authorList>
    </citation>
    <scope>NUCLEOTIDE SEQUENCE [LARGE SCALE GENOMIC DNA]</scope>
    <source>
        <strain evidence="2">cv. Punajuju</strain>
        <tissue evidence="1">Leaves</tissue>
    </source>
</reference>
<gene>
    <name evidence="1" type="ORF">L2E82_27621</name>
</gene>
<protein>
    <submittedName>
        <fullName evidence="1">Uncharacterized protein</fullName>
    </submittedName>
</protein>
<comment type="caution">
    <text evidence="1">The sequence shown here is derived from an EMBL/GenBank/DDBJ whole genome shotgun (WGS) entry which is preliminary data.</text>
</comment>
<dbReference type="EMBL" id="CM042013">
    <property type="protein sequence ID" value="KAI3737613.1"/>
    <property type="molecule type" value="Genomic_DNA"/>
</dbReference>
<keyword evidence="2" id="KW-1185">Reference proteome</keyword>
<name>A0ACB9CTW9_CICIN</name>
<reference evidence="2" key="1">
    <citation type="journal article" date="2022" name="Mol. Ecol. Resour.">
        <title>The genomes of chicory, endive, great burdock and yacon provide insights into Asteraceae palaeo-polyploidization history and plant inulin production.</title>
        <authorList>
            <person name="Fan W."/>
            <person name="Wang S."/>
            <person name="Wang H."/>
            <person name="Wang A."/>
            <person name="Jiang F."/>
            <person name="Liu H."/>
            <person name="Zhao H."/>
            <person name="Xu D."/>
            <person name="Zhang Y."/>
        </authorList>
    </citation>
    <scope>NUCLEOTIDE SEQUENCE [LARGE SCALE GENOMIC DNA]</scope>
    <source>
        <strain evidence="2">cv. Punajuju</strain>
    </source>
</reference>
<proteinExistence type="predicted"/>
<organism evidence="1 2">
    <name type="scientific">Cichorium intybus</name>
    <name type="common">Chicory</name>
    <dbReference type="NCBI Taxonomy" id="13427"/>
    <lineage>
        <taxon>Eukaryota</taxon>
        <taxon>Viridiplantae</taxon>
        <taxon>Streptophyta</taxon>
        <taxon>Embryophyta</taxon>
        <taxon>Tracheophyta</taxon>
        <taxon>Spermatophyta</taxon>
        <taxon>Magnoliopsida</taxon>
        <taxon>eudicotyledons</taxon>
        <taxon>Gunneridae</taxon>
        <taxon>Pentapetalae</taxon>
        <taxon>asterids</taxon>
        <taxon>campanulids</taxon>
        <taxon>Asterales</taxon>
        <taxon>Asteraceae</taxon>
        <taxon>Cichorioideae</taxon>
        <taxon>Cichorieae</taxon>
        <taxon>Cichoriinae</taxon>
        <taxon>Cichorium</taxon>
    </lineage>
</organism>
<evidence type="ECO:0000313" key="2">
    <source>
        <dbReference type="Proteomes" id="UP001055811"/>
    </source>
</evidence>
<evidence type="ECO:0000313" key="1">
    <source>
        <dbReference type="EMBL" id="KAI3737613.1"/>
    </source>
</evidence>
<dbReference type="Proteomes" id="UP001055811">
    <property type="component" value="Linkage Group LG05"/>
</dbReference>